<dbReference type="RefSeq" id="WP_354488420.1">
    <property type="nucleotide sequence ID" value="NZ_JBEPMC010000002.1"/>
</dbReference>
<protein>
    <submittedName>
        <fullName evidence="2">Uncharacterized protein</fullName>
    </submittedName>
</protein>
<name>A0ABV2GIV2_9HYPH</name>
<keyword evidence="3" id="KW-1185">Reference proteome</keyword>
<reference evidence="2 3" key="1">
    <citation type="submission" date="2024-06" db="EMBL/GenBank/DDBJ databases">
        <title>Genomic Encyclopedia of Type Strains, Phase IV (KMG-IV): sequencing the most valuable type-strain genomes for metagenomic binning, comparative biology and taxonomic classification.</title>
        <authorList>
            <person name="Goeker M."/>
        </authorList>
    </citation>
    <scope>NUCLEOTIDE SEQUENCE [LARGE SCALE GENOMIC DNA]</scope>
    <source>
        <strain evidence="2 3">DSM 100022</strain>
    </source>
</reference>
<dbReference type="EMBL" id="JBEPMC010000002">
    <property type="protein sequence ID" value="MET3577957.1"/>
    <property type="molecule type" value="Genomic_DNA"/>
</dbReference>
<feature type="region of interest" description="Disordered" evidence="1">
    <location>
        <begin position="124"/>
        <end position="177"/>
    </location>
</feature>
<organism evidence="2 3">
    <name type="scientific">Mesorhizobium robiniae</name>
    <dbReference type="NCBI Taxonomy" id="559315"/>
    <lineage>
        <taxon>Bacteria</taxon>
        <taxon>Pseudomonadati</taxon>
        <taxon>Pseudomonadota</taxon>
        <taxon>Alphaproteobacteria</taxon>
        <taxon>Hyphomicrobiales</taxon>
        <taxon>Phyllobacteriaceae</taxon>
        <taxon>Mesorhizobium</taxon>
    </lineage>
</organism>
<sequence>MANELLEAAKREADSLRAMLAKDPVFQKLQIVQKLIDSYEAFDAMDRAKPITAAARSPKAASVARPGTKLAQVENLVIVHTISTGLRATSGQLLPIVVNAGIELGGQVPAKTLSSMLSNSSRLNNLPGHGYGPAEWGESPGPGAEKDKTPADLLADVSSNTSHVPQGPMLVHQTGGN</sequence>
<accession>A0ABV2GIV2</accession>
<comment type="caution">
    <text evidence="2">The sequence shown here is derived from an EMBL/GenBank/DDBJ whole genome shotgun (WGS) entry which is preliminary data.</text>
</comment>
<evidence type="ECO:0000313" key="3">
    <source>
        <dbReference type="Proteomes" id="UP001549204"/>
    </source>
</evidence>
<dbReference type="Proteomes" id="UP001549204">
    <property type="component" value="Unassembled WGS sequence"/>
</dbReference>
<evidence type="ECO:0000256" key="1">
    <source>
        <dbReference type="SAM" id="MobiDB-lite"/>
    </source>
</evidence>
<proteinExistence type="predicted"/>
<evidence type="ECO:0000313" key="2">
    <source>
        <dbReference type="EMBL" id="MET3577957.1"/>
    </source>
</evidence>
<gene>
    <name evidence="2" type="ORF">ABID19_000974</name>
</gene>